<protein>
    <recommendedName>
        <fullName evidence="1">DUF218 domain-containing protein</fullName>
    </recommendedName>
</protein>
<dbReference type="Proteomes" id="UP001500274">
    <property type="component" value="Unassembled WGS sequence"/>
</dbReference>
<gene>
    <name evidence="2" type="ORF">GCM10009862_10030</name>
</gene>
<organism evidence="2 3">
    <name type="scientific">Microbacterium binotii</name>
    <dbReference type="NCBI Taxonomy" id="462710"/>
    <lineage>
        <taxon>Bacteria</taxon>
        <taxon>Bacillati</taxon>
        <taxon>Actinomycetota</taxon>
        <taxon>Actinomycetes</taxon>
        <taxon>Micrococcales</taxon>
        <taxon>Microbacteriaceae</taxon>
        <taxon>Microbacterium</taxon>
    </lineage>
</organism>
<dbReference type="PANTHER" id="PTHR30336">
    <property type="entry name" value="INNER MEMBRANE PROTEIN, PROBABLE PERMEASE"/>
    <property type="match status" value="1"/>
</dbReference>
<proteinExistence type="predicted"/>
<sequence length="198" mass="21833">MRPFRFALAAVTAAAVAVLTFGEVTHWRASRRRLGSPSARGTEAIVVLGYGNRGPRANRENRYRVRAGLRSIDPMATRSILVFCGGTVEGPIPEAEIMTAYARDELGYRGPSVLEPTSRSTWQNIENAIPLIEAADVIKIVSNSIHAELARGYLRTLRPDLAARLARGADYRFGEIIFVKPVAAVLGHKKLRRLRLLD</sequence>
<dbReference type="InterPro" id="IPR003848">
    <property type="entry name" value="DUF218"/>
</dbReference>
<dbReference type="Pfam" id="PF02698">
    <property type="entry name" value="DUF218"/>
    <property type="match status" value="1"/>
</dbReference>
<name>A0ABN3P8B7_9MICO</name>
<feature type="domain" description="DUF218" evidence="1">
    <location>
        <begin position="43"/>
        <end position="157"/>
    </location>
</feature>
<evidence type="ECO:0000259" key="1">
    <source>
        <dbReference type="Pfam" id="PF02698"/>
    </source>
</evidence>
<dbReference type="PANTHER" id="PTHR30336:SF20">
    <property type="entry name" value="DUF218 DOMAIN-CONTAINING PROTEIN"/>
    <property type="match status" value="1"/>
</dbReference>
<keyword evidence="3" id="KW-1185">Reference proteome</keyword>
<evidence type="ECO:0000313" key="3">
    <source>
        <dbReference type="Proteomes" id="UP001500274"/>
    </source>
</evidence>
<reference evidence="3" key="1">
    <citation type="journal article" date="2019" name="Int. J. Syst. Evol. Microbiol.">
        <title>The Global Catalogue of Microorganisms (GCM) 10K type strain sequencing project: providing services to taxonomists for standard genome sequencing and annotation.</title>
        <authorList>
            <consortium name="The Broad Institute Genomics Platform"/>
            <consortium name="The Broad Institute Genome Sequencing Center for Infectious Disease"/>
            <person name="Wu L."/>
            <person name="Ma J."/>
        </authorList>
    </citation>
    <scope>NUCLEOTIDE SEQUENCE [LARGE SCALE GENOMIC DNA]</scope>
    <source>
        <strain evidence="3">JCM 16365</strain>
    </source>
</reference>
<dbReference type="InterPro" id="IPR051599">
    <property type="entry name" value="Cell_Envelope_Assoc"/>
</dbReference>
<comment type="caution">
    <text evidence="2">The sequence shown here is derived from an EMBL/GenBank/DDBJ whole genome shotgun (WGS) entry which is preliminary data.</text>
</comment>
<dbReference type="CDD" id="cd06259">
    <property type="entry name" value="YdcF-like"/>
    <property type="match status" value="1"/>
</dbReference>
<dbReference type="RefSeq" id="WP_344227426.1">
    <property type="nucleotide sequence ID" value="NZ_BAAARI010000007.1"/>
</dbReference>
<evidence type="ECO:0000313" key="2">
    <source>
        <dbReference type="EMBL" id="GAA2573139.1"/>
    </source>
</evidence>
<dbReference type="EMBL" id="BAAARI010000007">
    <property type="protein sequence ID" value="GAA2573139.1"/>
    <property type="molecule type" value="Genomic_DNA"/>
</dbReference>
<accession>A0ABN3P8B7</accession>